<accession>A0A6A8MFV0</accession>
<organism evidence="1 2">
    <name type="scientific">Lactobacillus porci</name>
    <dbReference type="NCBI Taxonomy" id="2012477"/>
    <lineage>
        <taxon>Bacteria</taxon>
        <taxon>Bacillati</taxon>
        <taxon>Bacillota</taxon>
        <taxon>Bacilli</taxon>
        <taxon>Lactobacillales</taxon>
        <taxon>Lactobacillaceae</taxon>
        <taxon>Lactobacillus</taxon>
    </lineage>
</organism>
<proteinExistence type="predicted"/>
<dbReference type="RefSeq" id="WP_154549299.1">
    <property type="nucleotide sequence ID" value="NZ_VUMX01000028.1"/>
</dbReference>
<dbReference type="AlphaFoldDB" id="A0A6A8MFV0"/>
<gene>
    <name evidence="1" type="ORF">FYJ62_08675</name>
</gene>
<evidence type="ECO:0000313" key="2">
    <source>
        <dbReference type="Proteomes" id="UP000438120"/>
    </source>
</evidence>
<sequence>MKRDRSSDLVCHNYLNLLDLLSQAGRGDAYDDFQSQRLFGLLCTELLHHYQVKINAAASTFPVKQIRHAGPDTQAGAILTYLTGKNGQASLREAAAYFGYQPNYFSVSAQ</sequence>
<name>A0A6A8MFV0_9LACO</name>
<reference evidence="1 2" key="1">
    <citation type="submission" date="2019-08" db="EMBL/GenBank/DDBJ databases">
        <title>In-depth cultivation of the pig gut microbiome towards novel bacterial diversity and tailored functional studies.</title>
        <authorList>
            <person name="Wylensek D."/>
            <person name="Hitch T.C.A."/>
            <person name="Clavel T."/>
        </authorList>
    </citation>
    <scope>NUCLEOTIDE SEQUENCE [LARGE SCALE GENOMIC DNA]</scope>
    <source>
        <strain evidence="1 2">Bifido-178-WT-2B</strain>
    </source>
</reference>
<keyword evidence="2" id="KW-1185">Reference proteome</keyword>
<comment type="caution">
    <text evidence="1">The sequence shown here is derived from an EMBL/GenBank/DDBJ whole genome shotgun (WGS) entry which is preliminary data.</text>
</comment>
<evidence type="ECO:0000313" key="1">
    <source>
        <dbReference type="EMBL" id="MST87687.1"/>
    </source>
</evidence>
<protein>
    <submittedName>
        <fullName evidence="1">Uncharacterized protein</fullName>
    </submittedName>
</protein>
<dbReference type="EMBL" id="VUMX01000028">
    <property type="protein sequence ID" value="MST87687.1"/>
    <property type="molecule type" value="Genomic_DNA"/>
</dbReference>
<dbReference type="Proteomes" id="UP000438120">
    <property type="component" value="Unassembled WGS sequence"/>
</dbReference>
<dbReference type="OrthoDB" id="9816335at2"/>